<proteinExistence type="predicted"/>
<dbReference type="InterPro" id="IPR004879">
    <property type="entry name" value="Ssp411-like_TRX"/>
</dbReference>
<dbReference type="SUPFAM" id="SSF52833">
    <property type="entry name" value="Thioredoxin-like"/>
    <property type="match status" value="1"/>
</dbReference>
<gene>
    <name evidence="2" type="ORF">DFR85_01735</name>
</gene>
<feature type="domain" description="Spermatogenesis-associated protein 20-like TRX" evidence="1">
    <location>
        <begin position="2"/>
        <end position="160"/>
    </location>
</feature>
<keyword evidence="3" id="KW-1185">Reference proteome</keyword>
<dbReference type="Proteomes" id="UP000248044">
    <property type="component" value="Chromosome"/>
</dbReference>
<dbReference type="PANTHER" id="PTHR42899">
    <property type="entry name" value="SPERMATOGENESIS-ASSOCIATED PROTEIN 20"/>
    <property type="match status" value="1"/>
</dbReference>
<dbReference type="OrthoDB" id="28016at2157"/>
<dbReference type="GeneID" id="36830837"/>
<dbReference type="AlphaFoldDB" id="A0A2U9IBX4"/>
<sequence length="647" mass="73498">MNKLANSKSAFLRESINSPINWYEWTEEAFEIAKNENKPIIVDVGASWCHWCHVMDKSYEDPDVVKIINENFIAIKVDRDEKPDLDKSLQNAVFAISGESGWPLTVFMTPDKKVFYGGTYFPPDDFYGRIGFKKLLREILNIWKNERDKINSSSISIIRHFNIEEGNTKLDFDLISSSYSAIVGAYDIEYGGIGNSMKFPHPKIDEFLLAYSAWTGDDLGKKLSLYTLKKMYYGGIFDQVGGGFHRYTVDREWLVPHFEKLLIDNAELILDYFNEYIALNDPEILDALDLSVDFVLRDLYLGEGFANSIDADSDGIEGGYYTWTENEFDEALGQKSKEAKKIFGFYQLGGEVEGRKVLRLAYDMRDISKFLNLSINETISFLRNIRDELLKYRLNSRKMPNIDDNKYTYSNCRIAESLVLSSMVSGKGLNEGLNIVNKLQKISRRLEGGQDGLIEDYASALNASIVAYEVTSQHKYLDMAIDIFNSLQKFRANDIFIDSQGDIPKNDIPNESAISLLLKGMYKLELMGYTNVSNTLKSSISDSDDPSFTAGMLLTLGSYIKGGAHIIIIDEKDGNANKLHKEAILTYYPFKAVEKVSIDDKDYVNSLIRSMMRESEGKSRAFICIGNTCSLPIFEEKDVKRLLITKL</sequence>
<name>A0A2U9IBX4_9CREN</name>
<dbReference type="InterPro" id="IPR008928">
    <property type="entry name" value="6-hairpin_glycosidase_sf"/>
</dbReference>
<evidence type="ECO:0000313" key="3">
    <source>
        <dbReference type="Proteomes" id="UP000248044"/>
    </source>
</evidence>
<dbReference type="Pfam" id="PF03190">
    <property type="entry name" value="Thioredox_DsbH"/>
    <property type="match status" value="1"/>
</dbReference>
<dbReference type="InterPro" id="IPR036249">
    <property type="entry name" value="Thioredoxin-like_sf"/>
</dbReference>
<dbReference type="InterPro" id="IPR024705">
    <property type="entry name" value="Ssp411"/>
</dbReference>
<dbReference type="CDD" id="cd02955">
    <property type="entry name" value="SSP411"/>
    <property type="match status" value="1"/>
</dbReference>
<dbReference type="RefSeq" id="WP_110269405.1">
    <property type="nucleotide sequence ID" value="NZ_CP029289.2"/>
</dbReference>
<reference evidence="2 3" key="1">
    <citation type="submission" date="2018-05" db="EMBL/GenBank/DDBJ databases">
        <title>Complete Genome Sequences of Extremely Thermoacidophilic, Metal-Mobilizing Type-Strain Members of the Archaeal Family Sulfolobaceae: Acidianus brierleyi DSM-1651T, Acidianus sulfidivorans DSM-18786T, Metallosphaera hakonensis DSM-7519T, and Metallosphaera prunae DSM-10039T.</title>
        <authorList>
            <person name="Counts J.A."/>
            <person name="Kelly R.M."/>
        </authorList>
    </citation>
    <scope>NUCLEOTIDE SEQUENCE [LARGE SCALE GENOMIC DNA]</scope>
    <source>
        <strain evidence="2 3">DSM 1651</strain>
    </source>
</reference>
<dbReference type="KEGG" id="abri:DFR85_01735"/>
<protein>
    <submittedName>
        <fullName evidence="2">Thioredoxin domain-containing protein</fullName>
    </submittedName>
</protein>
<dbReference type="PANTHER" id="PTHR42899:SF1">
    <property type="entry name" value="SPERMATOGENESIS-ASSOCIATED PROTEIN 20"/>
    <property type="match status" value="1"/>
</dbReference>
<dbReference type="EMBL" id="CP029289">
    <property type="protein sequence ID" value="AWR93521.1"/>
    <property type="molecule type" value="Genomic_DNA"/>
</dbReference>
<dbReference type="GO" id="GO:0005975">
    <property type="term" value="P:carbohydrate metabolic process"/>
    <property type="evidence" value="ECO:0007669"/>
    <property type="project" value="InterPro"/>
</dbReference>
<accession>A0A2U9IBX4</accession>
<dbReference type="Gene3D" id="3.40.30.10">
    <property type="entry name" value="Glutaredoxin"/>
    <property type="match status" value="1"/>
</dbReference>
<dbReference type="PIRSF" id="PIRSF006402">
    <property type="entry name" value="UCP006402_thioredoxin"/>
    <property type="match status" value="1"/>
</dbReference>
<evidence type="ECO:0000259" key="1">
    <source>
        <dbReference type="Pfam" id="PF03190"/>
    </source>
</evidence>
<dbReference type="SUPFAM" id="SSF48208">
    <property type="entry name" value="Six-hairpin glycosidases"/>
    <property type="match status" value="1"/>
</dbReference>
<organism evidence="2 3">
    <name type="scientific">Acidianus brierleyi</name>
    <dbReference type="NCBI Taxonomy" id="41673"/>
    <lineage>
        <taxon>Archaea</taxon>
        <taxon>Thermoproteota</taxon>
        <taxon>Thermoprotei</taxon>
        <taxon>Sulfolobales</taxon>
        <taxon>Sulfolobaceae</taxon>
        <taxon>Acidianus</taxon>
    </lineage>
</organism>
<evidence type="ECO:0000313" key="2">
    <source>
        <dbReference type="EMBL" id="AWR93521.1"/>
    </source>
</evidence>